<evidence type="ECO:0000313" key="8">
    <source>
        <dbReference type="EMBL" id="MBK0370061.1"/>
    </source>
</evidence>
<dbReference type="GO" id="GO:0009279">
    <property type="term" value="C:cell outer membrane"/>
    <property type="evidence" value="ECO:0007669"/>
    <property type="project" value="UniProtKB-SubCell"/>
</dbReference>
<dbReference type="AlphaFoldDB" id="A0A934PKX6"/>
<dbReference type="NCBIfam" id="TIGR01782">
    <property type="entry name" value="TonB-Xanth-Caul"/>
    <property type="match status" value="1"/>
</dbReference>
<evidence type="ECO:0000256" key="2">
    <source>
        <dbReference type="ARBA" id="ARBA00023136"/>
    </source>
</evidence>
<evidence type="ECO:0000259" key="7">
    <source>
        <dbReference type="Pfam" id="PF07715"/>
    </source>
</evidence>
<feature type="domain" description="TonB-dependent receptor-like beta-barrel" evidence="6">
    <location>
        <begin position="429"/>
        <end position="915"/>
    </location>
</feature>
<proteinExistence type="inferred from homology"/>
<dbReference type="Gene3D" id="2.170.130.10">
    <property type="entry name" value="TonB-dependent receptor, plug domain"/>
    <property type="match status" value="1"/>
</dbReference>
<dbReference type="InterPro" id="IPR036942">
    <property type="entry name" value="Beta-barrel_TonB_sf"/>
</dbReference>
<dbReference type="Pfam" id="PF07715">
    <property type="entry name" value="Plug"/>
    <property type="match status" value="1"/>
</dbReference>
<dbReference type="InterPro" id="IPR008969">
    <property type="entry name" value="CarboxyPept-like_regulatory"/>
</dbReference>
<dbReference type="InterPro" id="IPR000531">
    <property type="entry name" value="Beta-barrel_TonB"/>
</dbReference>
<dbReference type="SUPFAM" id="SSF49464">
    <property type="entry name" value="Carboxypeptidase regulatory domain-like"/>
    <property type="match status" value="1"/>
</dbReference>
<keyword evidence="9" id="KW-1185">Reference proteome</keyword>
<keyword evidence="2 4" id="KW-0472">Membrane</keyword>
<comment type="similarity">
    <text evidence="4">Belongs to the TonB-dependent receptor family.</text>
</comment>
<feature type="domain" description="TonB-dependent receptor plug" evidence="7">
    <location>
        <begin position="120"/>
        <end position="223"/>
    </location>
</feature>
<evidence type="ECO:0000256" key="5">
    <source>
        <dbReference type="SAM" id="MobiDB-lite"/>
    </source>
</evidence>
<comment type="caution">
    <text evidence="8">The sequence shown here is derived from an EMBL/GenBank/DDBJ whole genome shotgun (WGS) entry which is preliminary data.</text>
</comment>
<gene>
    <name evidence="8" type="ORF">I5M07_09415</name>
</gene>
<organism evidence="8 9">
    <name type="scientific">Flavobacterium agrisoli</name>
    <dbReference type="NCBI Taxonomy" id="2793066"/>
    <lineage>
        <taxon>Bacteria</taxon>
        <taxon>Pseudomonadati</taxon>
        <taxon>Bacteroidota</taxon>
        <taxon>Flavobacteriia</taxon>
        <taxon>Flavobacteriales</taxon>
        <taxon>Flavobacteriaceae</taxon>
        <taxon>Flavobacterium</taxon>
    </lineage>
</organism>
<dbReference type="Pfam" id="PF13715">
    <property type="entry name" value="CarbopepD_reg_2"/>
    <property type="match status" value="1"/>
</dbReference>
<feature type="region of interest" description="Disordered" evidence="5">
    <location>
        <begin position="698"/>
        <end position="719"/>
    </location>
</feature>
<feature type="compositionally biased region" description="Low complexity" evidence="5">
    <location>
        <begin position="699"/>
        <end position="715"/>
    </location>
</feature>
<comment type="subcellular location">
    <subcellularLocation>
        <location evidence="1 4">Cell outer membrane</location>
    </subcellularLocation>
</comment>
<sequence>MTLFAVGCQTSVSAQTIKGVITSDVGTLPGANVLGVNFPNTAVSDFDGSFTVAASQAGQATIEISYIGFAKKVLNLDVKNGINDIGQVKLEANESSALNEVVIQGTLAPSQAKAYSIKKNSLGIMDVIASDAIGKLPDRNAAEAVQRMQGVAVARYHGEADQATVRGTPFAWTSTLFNGNRLPSSNVMGNRSSVLDVVPSEMIQYVQVSKAITPDIEGDAIGGSINFITRTAPAKRTLSMSAAGGYNNFSENGTYNASLVYGDRFFNDKLGIIVSGAIWSRQWGSDEFAATYNTGLADVAQKNSLNTVLFKRYMGERETKGINLGTEYKLTPGSKIFFRGMFNKFDDVRPVYESYIDYTSTRFQYNYRYSHYQTELYGGELGGEHHINEKIKLDWSYSNHKSEYFLDTPSTTDQKGLPIATFRQRITGGFNNLSSDGKRYWIFDSPNGVGGTVDHFETGLASATDVMSPDKLLLSQTVIAQLDNSERDQVGQINLKIDASEKIKIKFGSKFRHKDRVSTYGSNFVYLPGAAVGIPNSPALVPMADLETTNFPKGAPFFGNMNGNFDQFIVNPITKNQLFDMFGKPFQEANGFRNFTSATNATALYNGTEDVFATYAMAEIDATERLKVIGGLRNEYTDMQLNGTKATTENGQVVLSPSVVNNEYNALLPMLLLKYKLTEKSNLRAAYTRTFVRPNFGDMTPGSSTNTTTSPMTITQGNPDLRPTFSNNFDIMGEYYFDNVGIVSGGAFYKSISDVVFTDVSMQNINGTDYMVTQARNLNNATLVGFEAGINKRFDFLNGFWSGFGAEVNYTYINSKTEVPRLGTNTNPAANSVAIVDKTSLPNQSKHLFNTILFYERNGVMVRLAGNYRGASVENINQQLGSGFYIWSDSNFTIDASATVNISKKLKVFVELNNLSDAPVKMYMGDNKKRVTSQEWYGSRGQAGLRYEIF</sequence>
<dbReference type="PANTHER" id="PTHR40980:SF4">
    <property type="entry name" value="TONB-DEPENDENT RECEPTOR-LIKE BETA-BARREL DOMAIN-CONTAINING PROTEIN"/>
    <property type="match status" value="1"/>
</dbReference>
<dbReference type="Pfam" id="PF00593">
    <property type="entry name" value="TonB_dep_Rec_b-barrel"/>
    <property type="match status" value="1"/>
</dbReference>
<dbReference type="InterPro" id="IPR037066">
    <property type="entry name" value="Plug_dom_sf"/>
</dbReference>
<dbReference type="Proteomes" id="UP000609172">
    <property type="component" value="Unassembled WGS sequence"/>
</dbReference>
<protein>
    <submittedName>
        <fullName evidence="8">TonB-dependent receptor</fullName>
    </submittedName>
</protein>
<dbReference type="InterPro" id="IPR010104">
    <property type="entry name" value="TonB_rcpt_bac"/>
</dbReference>
<dbReference type="PANTHER" id="PTHR40980">
    <property type="entry name" value="PLUG DOMAIN-CONTAINING PROTEIN"/>
    <property type="match status" value="1"/>
</dbReference>
<reference evidence="8" key="1">
    <citation type="submission" date="2020-12" db="EMBL/GenBank/DDBJ databases">
        <title>Bacterial novel species Flavobacterium sp. SE-1-e isolated from soil.</title>
        <authorList>
            <person name="Jung H.-Y."/>
        </authorList>
    </citation>
    <scope>NUCLEOTIDE SEQUENCE</scope>
    <source>
        <strain evidence="8">SE-1-e</strain>
    </source>
</reference>
<evidence type="ECO:0000256" key="4">
    <source>
        <dbReference type="RuleBase" id="RU003357"/>
    </source>
</evidence>
<dbReference type="EMBL" id="JAEHFV010000003">
    <property type="protein sequence ID" value="MBK0370061.1"/>
    <property type="molecule type" value="Genomic_DNA"/>
</dbReference>
<evidence type="ECO:0000256" key="1">
    <source>
        <dbReference type="ARBA" id="ARBA00004442"/>
    </source>
</evidence>
<dbReference type="InterPro" id="IPR012910">
    <property type="entry name" value="Plug_dom"/>
</dbReference>
<evidence type="ECO:0000313" key="9">
    <source>
        <dbReference type="Proteomes" id="UP000609172"/>
    </source>
</evidence>
<keyword evidence="8" id="KW-0675">Receptor</keyword>
<keyword evidence="4" id="KW-0798">TonB box</keyword>
<keyword evidence="3" id="KW-0998">Cell outer membrane</keyword>
<accession>A0A934PKX6</accession>
<dbReference type="SUPFAM" id="SSF56935">
    <property type="entry name" value="Porins"/>
    <property type="match status" value="1"/>
</dbReference>
<name>A0A934PKX6_9FLAO</name>
<evidence type="ECO:0000259" key="6">
    <source>
        <dbReference type="Pfam" id="PF00593"/>
    </source>
</evidence>
<dbReference type="Gene3D" id="2.40.170.20">
    <property type="entry name" value="TonB-dependent receptor, beta-barrel domain"/>
    <property type="match status" value="1"/>
</dbReference>
<evidence type="ECO:0000256" key="3">
    <source>
        <dbReference type="ARBA" id="ARBA00023237"/>
    </source>
</evidence>